<feature type="short sequence motif" description="'KMSKS' region" evidence="8">
    <location>
        <begin position="230"/>
        <end position="234"/>
    </location>
</feature>
<feature type="domain" description="Tyrosine--tRNA ligase SYY-like C-terminal" evidence="9">
    <location>
        <begin position="341"/>
        <end position="419"/>
    </location>
</feature>
<accession>A0A1B0ZJJ7</accession>
<dbReference type="Gene3D" id="3.40.50.620">
    <property type="entry name" value="HUPs"/>
    <property type="match status" value="1"/>
</dbReference>
<keyword evidence="6 8" id="KW-0030">Aminoacyl-tRNA synthetase</keyword>
<comment type="subunit">
    <text evidence="8">Homodimer.</text>
</comment>
<dbReference type="PANTHER" id="PTHR11766">
    <property type="entry name" value="TYROSYL-TRNA SYNTHETASE"/>
    <property type="match status" value="1"/>
</dbReference>
<name>A0A1B0ZJJ7_9MICO</name>
<evidence type="ECO:0000256" key="8">
    <source>
        <dbReference type="HAMAP-Rule" id="MF_02006"/>
    </source>
</evidence>
<dbReference type="PRINTS" id="PR01040">
    <property type="entry name" value="TRNASYNTHTYR"/>
</dbReference>
<dbReference type="HAMAP" id="MF_02006">
    <property type="entry name" value="Tyr_tRNA_synth_type1"/>
    <property type="match status" value="1"/>
</dbReference>
<evidence type="ECO:0000256" key="4">
    <source>
        <dbReference type="ARBA" id="ARBA00022884"/>
    </source>
</evidence>
<dbReference type="Pfam" id="PF00579">
    <property type="entry name" value="tRNA-synt_1b"/>
    <property type="match status" value="1"/>
</dbReference>
<evidence type="ECO:0000259" key="9">
    <source>
        <dbReference type="Pfam" id="PF22421"/>
    </source>
</evidence>
<evidence type="ECO:0000313" key="10">
    <source>
        <dbReference type="EMBL" id="ANP28119.1"/>
    </source>
</evidence>
<keyword evidence="5 8" id="KW-0648">Protein biosynthesis</keyword>
<dbReference type="InterPro" id="IPR002307">
    <property type="entry name" value="Tyr-tRNA-ligase"/>
</dbReference>
<dbReference type="GO" id="GO:0004831">
    <property type="term" value="F:tyrosine-tRNA ligase activity"/>
    <property type="evidence" value="ECO:0007669"/>
    <property type="project" value="UniProtKB-UniRule"/>
</dbReference>
<proteinExistence type="inferred from homology"/>
<gene>
    <name evidence="8" type="primary">tyrS</name>
    <name evidence="10" type="ORF">DAD186_15690</name>
</gene>
<dbReference type="InterPro" id="IPR002305">
    <property type="entry name" value="aa-tRNA-synth_Ic"/>
</dbReference>
<dbReference type="PATRIC" id="fig|1630135.4.peg.1571"/>
<feature type="binding site" evidence="8">
    <location>
        <position position="233"/>
    </location>
    <ligand>
        <name>ATP</name>
        <dbReference type="ChEBI" id="CHEBI:30616"/>
    </ligand>
</feature>
<organism evidence="10 11">
    <name type="scientific">Dermabacter vaginalis</name>
    <dbReference type="NCBI Taxonomy" id="1630135"/>
    <lineage>
        <taxon>Bacteria</taxon>
        <taxon>Bacillati</taxon>
        <taxon>Actinomycetota</taxon>
        <taxon>Actinomycetes</taxon>
        <taxon>Micrococcales</taxon>
        <taxon>Dermabacteraceae</taxon>
        <taxon>Dermabacter</taxon>
    </lineage>
</organism>
<dbReference type="Gene3D" id="3.10.290.10">
    <property type="entry name" value="RNA-binding S4 domain"/>
    <property type="match status" value="1"/>
</dbReference>
<evidence type="ECO:0000256" key="2">
    <source>
        <dbReference type="ARBA" id="ARBA00022741"/>
    </source>
</evidence>
<dbReference type="InterPro" id="IPR036986">
    <property type="entry name" value="S4_RNA-bd_sf"/>
</dbReference>
<comment type="catalytic activity">
    <reaction evidence="7 8">
        <text>tRNA(Tyr) + L-tyrosine + ATP = L-tyrosyl-tRNA(Tyr) + AMP + diphosphate + H(+)</text>
        <dbReference type="Rhea" id="RHEA:10220"/>
        <dbReference type="Rhea" id="RHEA-COMP:9706"/>
        <dbReference type="Rhea" id="RHEA-COMP:9707"/>
        <dbReference type="ChEBI" id="CHEBI:15378"/>
        <dbReference type="ChEBI" id="CHEBI:30616"/>
        <dbReference type="ChEBI" id="CHEBI:33019"/>
        <dbReference type="ChEBI" id="CHEBI:58315"/>
        <dbReference type="ChEBI" id="CHEBI:78442"/>
        <dbReference type="ChEBI" id="CHEBI:78536"/>
        <dbReference type="ChEBI" id="CHEBI:456215"/>
        <dbReference type="EC" id="6.1.1.1"/>
    </reaction>
</comment>
<dbReference type="KEGG" id="dva:DAD186_15690"/>
<dbReference type="FunFam" id="1.10.240.10:FF:000001">
    <property type="entry name" value="Tyrosine--tRNA ligase"/>
    <property type="match status" value="1"/>
</dbReference>
<dbReference type="EMBL" id="CP012117">
    <property type="protein sequence ID" value="ANP28119.1"/>
    <property type="molecule type" value="Genomic_DNA"/>
</dbReference>
<dbReference type="Pfam" id="PF22421">
    <property type="entry name" value="SYY_C-terminal"/>
    <property type="match status" value="1"/>
</dbReference>
<evidence type="ECO:0000256" key="1">
    <source>
        <dbReference type="ARBA" id="ARBA00022598"/>
    </source>
</evidence>
<evidence type="ECO:0000256" key="5">
    <source>
        <dbReference type="ARBA" id="ARBA00022917"/>
    </source>
</evidence>
<evidence type="ECO:0000256" key="7">
    <source>
        <dbReference type="ARBA" id="ARBA00048248"/>
    </source>
</evidence>
<dbReference type="InterPro" id="IPR014729">
    <property type="entry name" value="Rossmann-like_a/b/a_fold"/>
</dbReference>
<keyword evidence="2 8" id="KW-0547">Nucleotide-binding</keyword>
<dbReference type="InterPro" id="IPR024107">
    <property type="entry name" value="Tyr-tRNA-ligase_bac_1"/>
</dbReference>
<reference evidence="10 11" key="1">
    <citation type="submission" date="2015-06" db="EMBL/GenBank/DDBJ databases">
        <title>Investigation of pathophysiology for high-risk pregnancy and development of treatment modality based on it.</title>
        <authorList>
            <person name="Kim B.-C."/>
            <person name="Lim S."/>
        </authorList>
    </citation>
    <scope>NUCLEOTIDE SEQUENCE [LARGE SCALE GENOMIC DNA]</scope>
    <source>
        <strain evidence="10 11">AD1-86</strain>
    </source>
</reference>
<dbReference type="SUPFAM" id="SSF52374">
    <property type="entry name" value="Nucleotidylyl transferase"/>
    <property type="match status" value="1"/>
</dbReference>
<keyword evidence="4" id="KW-0694">RNA-binding</keyword>
<feature type="binding site" evidence="8">
    <location>
        <position position="174"/>
    </location>
    <ligand>
        <name>L-tyrosine</name>
        <dbReference type="ChEBI" id="CHEBI:58315"/>
    </ligand>
</feature>
<comment type="subcellular location">
    <subcellularLocation>
        <location evidence="8">Cytoplasm</location>
    </subcellularLocation>
</comment>
<feature type="short sequence motif" description="'HIGH' region" evidence="8">
    <location>
        <begin position="40"/>
        <end position="49"/>
    </location>
</feature>
<dbReference type="Gene3D" id="1.10.240.10">
    <property type="entry name" value="Tyrosyl-Transfer RNA Synthetase"/>
    <property type="match status" value="1"/>
</dbReference>
<dbReference type="STRING" id="1630135.DAD186_15690"/>
<comment type="function">
    <text evidence="8">Catalyzes the attachment of tyrosine to tRNA(Tyr) in a two-step reaction: tyrosine is first activated by ATP to form Tyr-AMP and then transferred to the acceptor end of tRNA(Tyr).</text>
</comment>
<evidence type="ECO:0000256" key="3">
    <source>
        <dbReference type="ARBA" id="ARBA00022840"/>
    </source>
</evidence>
<dbReference type="GO" id="GO:0006437">
    <property type="term" value="P:tyrosyl-tRNA aminoacylation"/>
    <property type="evidence" value="ECO:0007669"/>
    <property type="project" value="UniProtKB-UniRule"/>
</dbReference>
<dbReference type="PANTHER" id="PTHR11766:SF0">
    <property type="entry name" value="TYROSINE--TRNA LIGASE, MITOCHONDRIAL"/>
    <property type="match status" value="1"/>
</dbReference>
<dbReference type="EC" id="6.1.1.1" evidence="8"/>
<dbReference type="AlphaFoldDB" id="A0A1B0ZJJ7"/>
<dbReference type="CDD" id="cd00805">
    <property type="entry name" value="TyrRS_core"/>
    <property type="match status" value="1"/>
</dbReference>
<feature type="binding site" evidence="8">
    <location>
        <position position="35"/>
    </location>
    <ligand>
        <name>L-tyrosine</name>
        <dbReference type="ChEBI" id="CHEBI:58315"/>
    </ligand>
</feature>
<keyword evidence="3 8" id="KW-0067">ATP-binding</keyword>
<dbReference type="InterPro" id="IPR024088">
    <property type="entry name" value="Tyr-tRNA-ligase_bac-type"/>
</dbReference>
<protein>
    <recommendedName>
        <fullName evidence="8">Tyrosine--tRNA ligase</fullName>
        <ecNumber evidence="8">6.1.1.1</ecNumber>
    </recommendedName>
    <alternativeName>
        <fullName evidence="8">Tyrosyl-tRNA synthetase</fullName>
        <shortName evidence="8">TyrRS</shortName>
    </alternativeName>
</protein>
<keyword evidence="1 8" id="KW-0436">Ligase</keyword>
<dbReference type="GO" id="GO:0003723">
    <property type="term" value="F:RNA binding"/>
    <property type="evidence" value="ECO:0007669"/>
    <property type="project" value="UniProtKB-KW"/>
</dbReference>
<evidence type="ECO:0000313" key="11">
    <source>
        <dbReference type="Proteomes" id="UP000092596"/>
    </source>
</evidence>
<dbReference type="RefSeq" id="WP_065248169.1">
    <property type="nucleotide sequence ID" value="NZ_CP012117.1"/>
</dbReference>
<dbReference type="GO" id="GO:0005524">
    <property type="term" value="F:ATP binding"/>
    <property type="evidence" value="ECO:0007669"/>
    <property type="project" value="UniProtKB-UniRule"/>
</dbReference>
<sequence>MVNIVDELEWRGLLVNSTGIEEIRTAAHEGPLKLYCGFDPTASSLHVGHLTQILTMRRFQLAGNKPFALVGGATGLVGDPRMSGERKMNSADIVATWVESLRGQIERFLDPEGEFGVTMVNNYDWTKDLNVLSFLRDYGSQFRMGTMLSKDIVAKRLNSEEGLSYLEFSYQILQAMDFLELYRRYGVTLQYGGNDQWGNIVGGADLIRKVEGVQTHALTTPLVTKADGTKFGKSEGGAVWLDPELTSPYAFHQFWLGADDRDVLKYLRFFTFRPEEELAAVESATAERPHERAAQKLLADDMTTLVHGEQATAQAKAAASVLFGRGDVRELDGPTVAVIAGELPCVELPGTAKLVEAYTATELLTSNGAVRRALKEGGLSVNGEKIAGDVEVLETELGGYDSLAGGYLLLRRGKKNAAMVRIVS</sequence>
<evidence type="ECO:0000256" key="6">
    <source>
        <dbReference type="ARBA" id="ARBA00023146"/>
    </source>
</evidence>
<dbReference type="Proteomes" id="UP000092596">
    <property type="component" value="Chromosome"/>
</dbReference>
<dbReference type="NCBIfam" id="TIGR00234">
    <property type="entry name" value="tyrS"/>
    <property type="match status" value="1"/>
</dbReference>
<comment type="similarity">
    <text evidence="8">Belongs to the class-I aminoacyl-tRNA synthetase family. TyrS type 1 subfamily.</text>
</comment>
<keyword evidence="8" id="KW-0963">Cytoplasm</keyword>
<dbReference type="InterPro" id="IPR054608">
    <property type="entry name" value="SYY-like_C"/>
</dbReference>
<dbReference type="SUPFAM" id="SSF55174">
    <property type="entry name" value="Alpha-L RNA-binding motif"/>
    <property type="match status" value="1"/>
</dbReference>
<feature type="binding site" evidence="8">
    <location>
        <position position="170"/>
    </location>
    <ligand>
        <name>L-tyrosine</name>
        <dbReference type="ChEBI" id="CHEBI:58315"/>
    </ligand>
</feature>
<dbReference type="GO" id="GO:0005829">
    <property type="term" value="C:cytosol"/>
    <property type="evidence" value="ECO:0007669"/>
    <property type="project" value="TreeGrafter"/>
</dbReference>